<protein>
    <submittedName>
        <fullName evidence="1">Uncharacterized protein</fullName>
    </submittedName>
</protein>
<reference evidence="1 2" key="1">
    <citation type="journal article" date="2023" name="Life. Sci Alliance">
        <title>Evolutionary insights into 3D genome organization and epigenetic landscape of Vigna mungo.</title>
        <authorList>
            <person name="Junaid A."/>
            <person name="Singh B."/>
            <person name="Bhatia S."/>
        </authorList>
    </citation>
    <scope>NUCLEOTIDE SEQUENCE [LARGE SCALE GENOMIC DNA]</scope>
    <source>
        <strain evidence="1">Urdbean</strain>
    </source>
</reference>
<keyword evidence="2" id="KW-1185">Reference proteome</keyword>
<proteinExistence type="predicted"/>
<dbReference type="AlphaFoldDB" id="A0AAQ3RZ93"/>
<name>A0AAQ3RZ93_VIGMU</name>
<gene>
    <name evidence="1" type="ORF">V8G54_011060</name>
</gene>
<organism evidence="1 2">
    <name type="scientific">Vigna mungo</name>
    <name type="common">Black gram</name>
    <name type="synonym">Phaseolus mungo</name>
    <dbReference type="NCBI Taxonomy" id="3915"/>
    <lineage>
        <taxon>Eukaryota</taxon>
        <taxon>Viridiplantae</taxon>
        <taxon>Streptophyta</taxon>
        <taxon>Embryophyta</taxon>
        <taxon>Tracheophyta</taxon>
        <taxon>Spermatophyta</taxon>
        <taxon>Magnoliopsida</taxon>
        <taxon>eudicotyledons</taxon>
        <taxon>Gunneridae</taxon>
        <taxon>Pentapetalae</taxon>
        <taxon>rosids</taxon>
        <taxon>fabids</taxon>
        <taxon>Fabales</taxon>
        <taxon>Fabaceae</taxon>
        <taxon>Papilionoideae</taxon>
        <taxon>50 kb inversion clade</taxon>
        <taxon>NPAAA clade</taxon>
        <taxon>indigoferoid/millettioid clade</taxon>
        <taxon>Phaseoleae</taxon>
        <taxon>Vigna</taxon>
    </lineage>
</organism>
<dbReference type="EMBL" id="CP144697">
    <property type="protein sequence ID" value="WVZ13494.1"/>
    <property type="molecule type" value="Genomic_DNA"/>
</dbReference>
<sequence length="188" mass="21436">MMMENEDGEYGLSVMIENGGDDFLMEDEFSWSLLGSYGLELEVRGESWRRKDCVTPSDGSRIGIVMEQCSVVGALDGLVFVLKLKGICLCRWLRGGTRDVGLMNGRPLIKIDGIGGHPPAIRELGEDEERGVRWDGYAWEEHRGRQRLGWLIRGEFSVMPHAPKLIFHLWIVMMPKNHSFLIFSRFSF</sequence>
<accession>A0AAQ3RZ93</accession>
<evidence type="ECO:0000313" key="2">
    <source>
        <dbReference type="Proteomes" id="UP001374535"/>
    </source>
</evidence>
<evidence type="ECO:0000313" key="1">
    <source>
        <dbReference type="EMBL" id="WVZ13494.1"/>
    </source>
</evidence>
<dbReference type="Proteomes" id="UP001374535">
    <property type="component" value="Chromosome 4"/>
</dbReference>